<dbReference type="Proteomes" id="UP001303408">
    <property type="component" value="Chromosome"/>
</dbReference>
<accession>A0AA96J629</accession>
<evidence type="ECO:0000256" key="3">
    <source>
        <dbReference type="ARBA" id="ARBA00022475"/>
    </source>
</evidence>
<dbReference type="Gene3D" id="1.10.3720.10">
    <property type="entry name" value="MetI-like"/>
    <property type="match status" value="1"/>
</dbReference>
<dbReference type="AlphaFoldDB" id="A0AA96JC90"/>
<feature type="transmembrane region" description="Helical" evidence="7">
    <location>
        <begin position="238"/>
        <end position="260"/>
    </location>
</feature>
<dbReference type="EMBL" id="CP134879">
    <property type="protein sequence ID" value="WNM23772.1"/>
    <property type="molecule type" value="Genomic_DNA"/>
</dbReference>
<feature type="domain" description="ABC transmembrane type-1" evidence="8">
    <location>
        <begin position="95"/>
        <end position="303"/>
    </location>
</feature>
<dbReference type="InterPro" id="IPR035906">
    <property type="entry name" value="MetI-like_sf"/>
</dbReference>
<evidence type="ECO:0000256" key="6">
    <source>
        <dbReference type="ARBA" id="ARBA00023136"/>
    </source>
</evidence>
<protein>
    <submittedName>
        <fullName evidence="10">ABC transporter permease</fullName>
    </submittedName>
</protein>
<accession>A0AA96JC90</accession>
<evidence type="ECO:0000313" key="11">
    <source>
        <dbReference type="Proteomes" id="UP001304125"/>
    </source>
</evidence>
<dbReference type="EMBL" id="CP134880">
    <property type="protein sequence ID" value="WNM26611.1"/>
    <property type="molecule type" value="Genomic_DNA"/>
</dbReference>
<keyword evidence="3" id="KW-1003">Cell membrane</keyword>
<proteinExistence type="inferred from homology"/>
<keyword evidence="6 7" id="KW-0472">Membrane</keyword>
<reference evidence="10 11" key="1">
    <citation type="submission" date="2023-09" db="EMBL/GenBank/DDBJ databases">
        <title>Demequina sp. a novel bacteria isolated from Capsicum annuum.</title>
        <authorList>
            <person name="Humaira Z."/>
            <person name="Lee J."/>
            <person name="Cho D."/>
        </authorList>
    </citation>
    <scope>NUCLEOTIDE SEQUENCE</scope>
    <source>
        <strain evidence="9 11">OYTSA14</strain>
        <strain evidence="10">PMTSA13</strain>
    </source>
</reference>
<dbReference type="CDD" id="cd06261">
    <property type="entry name" value="TM_PBP2"/>
    <property type="match status" value="1"/>
</dbReference>
<feature type="transmembrane region" description="Helical" evidence="7">
    <location>
        <begin position="9"/>
        <end position="27"/>
    </location>
</feature>
<dbReference type="GO" id="GO:0005886">
    <property type="term" value="C:plasma membrane"/>
    <property type="evidence" value="ECO:0007669"/>
    <property type="project" value="UniProtKB-SubCell"/>
</dbReference>
<feature type="transmembrane region" description="Helical" evidence="7">
    <location>
        <begin position="176"/>
        <end position="196"/>
    </location>
</feature>
<keyword evidence="2 7" id="KW-0813">Transport</keyword>
<dbReference type="Pfam" id="PF19300">
    <property type="entry name" value="BPD_transp_1_N"/>
    <property type="match status" value="1"/>
</dbReference>
<dbReference type="PANTHER" id="PTHR43163">
    <property type="entry name" value="DIPEPTIDE TRANSPORT SYSTEM PERMEASE PROTEIN DPPB-RELATED"/>
    <property type="match status" value="1"/>
</dbReference>
<keyword evidence="5 7" id="KW-1133">Transmembrane helix</keyword>
<dbReference type="GO" id="GO:0071916">
    <property type="term" value="F:dipeptide transmembrane transporter activity"/>
    <property type="evidence" value="ECO:0007669"/>
    <property type="project" value="TreeGrafter"/>
</dbReference>
<organism evidence="10">
    <name type="scientific">Demequina capsici</name>
    <dbReference type="NCBI Taxonomy" id="3075620"/>
    <lineage>
        <taxon>Bacteria</taxon>
        <taxon>Bacillati</taxon>
        <taxon>Actinomycetota</taxon>
        <taxon>Actinomycetes</taxon>
        <taxon>Micrococcales</taxon>
        <taxon>Demequinaceae</taxon>
        <taxon>Demequina</taxon>
    </lineage>
</organism>
<name>A0AA96JC90_9MICO</name>
<evidence type="ECO:0000313" key="9">
    <source>
        <dbReference type="EMBL" id="WNM23772.1"/>
    </source>
</evidence>
<gene>
    <name evidence="9" type="ORF">RN606_10420</name>
    <name evidence="10" type="ORF">RN607_10420</name>
</gene>
<feature type="transmembrane region" description="Helical" evidence="7">
    <location>
        <begin position="280"/>
        <end position="299"/>
    </location>
</feature>
<feature type="transmembrane region" description="Helical" evidence="7">
    <location>
        <begin position="99"/>
        <end position="121"/>
    </location>
</feature>
<dbReference type="PANTHER" id="PTHR43163:SF6">
    <property type="entry name" value="DIPEPTIDE TRANSPORT SYSTEM PERMEASE PROTEIN DPPB-RELATED"/>
    <property type="match status" value="1"/>
</dbReference>
<evidence type="ECO:0000256" key="2">
    <source>
        <dbReference type="ARBA" id="ARBA00022448"/>
    </source>
</evidence>
<dbReference type="KEGG" id="dcp:RN607_10420"/>
<dbReference type="Proteomes" id="UP001304125">
    <property type="component" value="Chromosome"/>
</dbReference>
<dbReference type="Pfam" id="PF00528">
    <property type="entry name" value="BPD_transp_1"/>
    <property type="match status" value="1"/>
</dbReference>
<comment type="similarity">
    <text evidence="7">Belongs to the binding-protein-dependent transport system permease family.</text>
</comment>
<dbReference type="PROSITE" id="PS50928">
    <property type="entry name" value="ABC_TM1"/>
    <property type="match status" value="1"/>
</dbReference>
<dbReference type="RefSeq" id="WP_313496939.1">
    <property type="nucleotide sequence ID" value="NZ_CP134879.1"/>
</dbReference>
<evidence type="ECO:0000256" key="1">
    <source>
        <dbReference type="ARBA" id="ARBA00004651"/>
    </source>
</evidence>
<evidence type="ECO:0000313" key="10">
    <source>
        <dbReference type="EMBL" id="WNM26611.1"/>
    </source>
</evidence>
<sequence>MLGFVGRRIVTGVGLIATLATLTFFLLQFGSTDTARRIAGQAATEDAVNVVKERLGLDQPVLVRFWDWVTAAVHGDFGKSWFSGQDVVEAVTTRMQVTVTLAVGSVVLTALIAVVLGALAATRRGWLDRAVQVLSVIGQAIPGFLVALVLVLIFAIRLDWFPATGYTKPSDDVGQWLLSIALPITALTIGSIGGVAQQVRGSMLDAFERDYVRTLRSRGLPHRTVVYKHVLRNAAGPALSILGLQFVILLGGAVIVEQLFSIPGIGPAALSATSQGDIPVVMGIVVLTGLIVILVNTLVDVAQAWVNPKVRLS</sequence>
<feature type="transmembrane region" description="Helical" evidence="7">
    <location>
        <begin position="133"/>
        <end position="156"/>
    </location>
</feature>
<evidence type="ECO:0000256" key="5">
    <source>
        <dbReference type="ARBA" id="ARBA00022989"/>
    </source>
</evidence>
<dbReference type="InterPro" id="IPR000515">
    <property type="entry name" value="MetI-like"/>
</dbReference>
<dbReference type="InterPro" id="IPR045621">
    <property type="entry name" value="BPD_transp_1_N"/>
</dbReference>
<dbReference type="SUPFAM" id="SSF161098">
    <property type="entry name" value="MetI-like"/>
    <property type="match status" value="1"/>
</dbReference>
<keyword evidence="11" id="KW-1185">Reference proteome</keyword>
<evidence type="ECO:0000256" key="7">
    <source>
        <dbReference type="RuleBase" id="RU363032"/>
    </source>
</evidence>
<keyword evidence="4 7" id="KW-0812">Transmembrane</keyword>
<evidence type="ECO:0000256" key="4">
    <source>
        <dbReference type="ARBA" id="ARBA00022692"/>
    </source>
</evidence>
<evidence type="ECO:0000259" key="8">
    <source>
        <dbReference type="PROSITE" id="PS50928"/>
    </source>
</evidence>
<comment type="subcellular location">
    <subcellularLocation>
        <location evidence="1 7">Cell membrane</location>
        <topology evidence="1 7">Multi-pass membrane protein</topology>
    </subcellularLocation>
</comment>